<evidence type="ECO:0000256" key="3">
    <source>
        <dbReference type="SAM" id="SignalP"/>
    </source>
</evidence>
<proteinExistence type="predicted"/>
<reference evidence="6" key="2">
    <citation type="submission" date="2012-11" db="EMBL/GenBank/DDBJ databases">
        <authorList>
            <person name="Kuo A."/>
            <person name="Curtis B.A."/>
            <person name="Tanifuji G."/>
            <person name="Burki F."/>
            <person name="Gruber A."/>
            <person name="Irimia M."/>
            <person name="Maruyama S."/>
            <person name="Arias M.C."/>
            <person name="Ball S.G."/>
            <person name="Gile G.H."/>
            <person name="Hirakawa Y."/>
            <person name="Hopkins J.F."/>
            <person name="Rensing S.A."/>
            <person name="Schmutz J."/>
            <person name="Symeonidi A."/>
            <person name="Elias M."/>
            <person name="Eveleigh R.J."/>
            <person name="Herman E.K."/>
            <person name="Klute M.J."/>
            <person name="Nakayama T."/>
            <person name="Obornik M."/>
            <person name="Reyes-Prieto A."/>
            <person name="Armbrust E.V."/>
            <person name="Aves S.J."/>
            <person name="Beiko R.G."/>
            <person name="Coutinho P."/>
            <person name="Dacks J.B."/>
            <person name="Durnford D.G."/>
            <person name="Fast N.M."/>
            <person name="Green B.R."/>
            <person name="Grisdale C."/>
            <person name="Hempe F."/>
            <person name="Henrissat B."/>
            <person name="Hoppner M.P."/>
            <person name="Ishida K.-I."/>
            <person name="Kim E."/>
            <person name="Koreny L."/>
            <person name="Kroth P.G."/>
            <person name="Liu Y."/>
            <person name="Malik S.-B."/>
            <person name="Maier U.G."/>
            <person name="McRose D."/>
            <person name="Mock T."/>
            <person name="Neilson J.A."/>
            <person name="Onodera N.T."/>
            <person name="Poole A.M."/>
            <person name="Pritham E.J."/>
            <person name="Richards T.A."/>
            <person name="Rocap G."/>
            <person name="Roy S.W."/>
            <person name="Sarai C."/>
            <person name="Schaack S."/>
            <person name="Shirato S."/>
            <person name="Slamovits C.H."/>
            <person name="Spencer D.F."/>
            <person name="Suzuki S."/>
            <person name="Worden A.Z."/>
            <person name="Zauner S."/>
            <person name="Barry K."/>
            <person name="Bell C."/>
            <person name="Bharti A.K."/>
            <person name="Crow J.A."/>
            <person name="Grimwood J."/>
            <person name="Kramer R."/>
            <person name="Lindquist E."/>
            <person name="Lucas S."/>
            <person name="Salamov A."/>
            <person name="McFadden G.I."/>
            <person name="Lane C.E."/>
            <person name="Keeling P.J."/>
            <person name="Gray M.W."/>
            <person name="Grigoriev I.V."/>
            <person name="Archibald J.M."/>
        </authorList>
    </citation>
    <scope>NUCLEOTIDE SEQUENCE</scope>
    <source>
        <strain evidence="6">CCMP2712</strain>
    </source>
</reference>
<protein>
    <submittedName>
        <fullName evidence="4 5">Uncharacterized protein</fullName>
    </submittedName>
</protein>
<dbReference type="PaxDb" id="55529-EKX51133"/>
<reference evidence="5" key="3">
    <citation type="submission" date="2015-06" db="UniProtKB">
        <authorList>
            <consortium name="EnsemblProtists"/>
        </authorList>
    </citation>
    <scope>IDENTIFICATION</scope>
</reference>
<evidence type="ECO:0000256" key="1">
    <source>
        <dbReference type="SAM" id="Coils"/>
    </source>
</evidence>
<organism evidence="4">
    <name type="scientific">Guillardia theta (strain CCMP2712)</name>
    <name type="common">Cryptophyte</name>
    <dbReference type="NCBI Taxonomy" id="905079"/>
    <lineage>
        <taxon>Eukaryota</taxon>
        <taxon>Cryptophyceae</taxon>
        <taxon>Pyrenomonadales</taxon>
        <taxon>Geminigeraceae</taxon>
        <taxon>Guillardia</taxon>
    </lineage>
</organism>
<dbReference type="GeneID" id="17307901"/>
<feature type="coiled-coil region" evidence="1">
    <location>
        <begin position="695"/>
        <end position="736"/>
    </location>
</feature>
<reference evidence="4 6" key="1">
    <citation type="journal article" date="2012" name="Nature">
        <title>Algal genomes reveal evolutionary mosaicism and the fate of nucleomorphs.</title>
        <authorList>
            <consortium name="DOE Joint Genome Institute"/>
            <person name="Curtis B.A."/>
            <person name="Tanifuji G."/>
            <person name="Burki F."/>
            <person name="Gruber A."/>
            <person name="Irimia M."/>
            <person name="Maruyama S."/>
            <person name="Arias M.C."/>
            <person name="Ball S.G."/>
            <person name="Gile G.H."/>
            <person name="Hirakawa Y."/>
            <person name="Hopkins J.F."/>
            <person name="Kuo A."/>
            <person name="Rensing S.A."/>
            <person name="Schmutz J."/>
            <person name="Symeonidi A."/>
            <person name="Elias M."/>
            <person name="Eveleigh R.J."/>
            <person name="Herman E.K."/>
            <person name="Klute M.J."/>
            <person name="Nakayama T."/>
            <person name="Obornik M."/>
            <person name="Reyes-Prieto A."/>
            <person name="Armbrust E.V."/>
            <person name="Aves S.J."/>
            <person name="Beiko R.G."/>
            <person name="Coutinho P."/>
            <person name="Dacks J.B."/>
            <person name="Durnford D.G."/>
            <person name="Fast N.M."/>
            <person name="Green B.R."/>
            <person name="Grisdale C.J."/>
            <person name="Hempel F."/>
            <person name="Henrissat B."/>
            <person name="Hoppner M.P."/>
            <person name="Ishida K."/>
            <person name="Kim E."/>
            <person name="Koreny L."/>
            <person name="Kroth P.G."/>
            <person name="Liu Y."/>
            <person name="Malik S.B."/>
            <person name="Maier U.G."/>
            <person name="McRose D."/>
            <person name="Mock T."/>
            <person name="Neilson J.A."/>
            <person name="Onodera N.T."/>
            <person name="Poole A.M."/>
            <person name="Pritham E.J."/>
            <person name="Richards T.A."/>
            <person name="Rocap G."/>
            <person name="Roy S.W."/>
            <person name="Sarai C."/>
            <person name="Schaack S."/>
            <person name="Shirato S."/>
            <person name="Slamovits C.H."/>
            <person name="Spencer D.F."/>
            <person name="Suzuki S."/>
            <person name="Worden A.Z."/>
            <person name="Zauner S."/>
            <person name="Barry K."/>
            <person name="Bell C."/>
            <person name="Bharti A.K."/>
            <person name="Crow J.A."/>
            <person name="Grimwood J."/>
            <person name="Kramer R."/>
            <person name="Lindquist E."/>
            <person name="Lucas S."/>
            <person name="Salamov A."/>
            <person name="McFadden G.I."/>
            <person name="Lane C.E."/>
            <person name="Keeling P.J."/>
            <person name="Gray M.W."/>
            <person name="Grigoriev I.V."/>
            <person name="Archibald J.M."/>
        </authorList>
    </citation>
    <scope>NUCLEOTIDE SEQUENCE</scope>
    <source>
        <strain evidence="4 6">CCMP2712</strain>
    </source>
</reference>
<evidence type="ECO:0000313" key="6">
    <source>
        <dbReference type="Proteomes" id="UP000011087"/>
    </source>
</evidence>
<feature type="region of interest" description="Disordered" evidence="2">
    <location>
        <begin position="972"/>
        <end position="993"/>
    </location>
</feature>
<dbReference type="RefSeq" id="XP_005838113.1">
    <property type="nucleotide sequence ID" value="XM_005838056.1"/>
</dbReference>
<evidence type="ECO:0000256" key="2">
    <source>
        <dbReference type="SAM" id="MobiDB-lite"/>
    </source>
</evidence>
<feature type="signal peptide" evidence="3">
    <location>
        <begin position="1"/>
        <end position="17"/>
    </location>
</feature>
<dbReference type="Proteomes" id="UP000011087">
    <property type="component" value="Unassembled WGS sequence"/>
</dbReference>
<sequence length="1291" mass="146456">MRSINLALSLFVATCVCKLHLPSQARHAAPCCRYGRTSALRVLRLQGGTVSDEDAEYPSLAAAKERLIKEMNEKGDSEDAYSDEEILPDRSAISDWSFTHGSGEGPWEEREFVSLHNVKTGATIELLRDAGHMSFSFQCSKKGEVRSYLGNDAGFVFTPSLSARNLVVDGKVKRVPILDVQGFEEDGRMTFGSWIFELEADDTEKRWRNIVVRNTGGSPEDEMFLRPEGFVFTSARSLKAMVVEYSRIEWVSLGTMAEYLLQDDLMFDRQVESEEEEEGAGEEERNEIADLLQEGRSGLRGYDGELEPLHEVVERENEKMQAEPDNLKPSGNKLLEEAFPWIKEGMEEEKEENPEMDYNKFGDYFSQPSATYLHPIKGSQPLYQTNYHDPTTMTQFRYENVSLQELVDMKLREREKERETWKRSTSLLAGHAENEKAATDMLVNHFNATLDQLVYVLELVDHRLVGDIVEGFNLLERRRQAYLEYDDDDIDQTLLGVGKFNELCQSLDPDYMKKLQLRINASHEALPAKWSELNETAVWKKSAVDVAPYAYHSGLIISNEQLVEWEKRRRERDQKLSTSLLQQAAAFLRADEKANDVLPLKDVDDSKLMLQETHYPSELNLTVVGGKDVQQQSSLFSQKVNNSMTSLAIQGRLDTQVKLMQALVEESHKNRRLAARKQKIDLEHVNMIESLRPAKNGTEEEEEEEEVDLSALDNEIERLENELQSLRMDSAETSDSFQIKTKKVQPKEKISLGHKVSDVDPLVELKKKIDKTKMKGDDLSLQKILGKEKKQSGSLPNINDLLKGMKSKPSNTSGHIWTPDVIQKLFANATNATSDAEIGNFAPVVPYLLVSVVLDACRICFLFWLLVLSVFFKFPTLKFPPYMTMMHLDAKIALDQALKNAMGMLESISSRPTSVISNNSIKPEWLQPADLTGLQDSDNETVGEGGDEEQEWDGDLLWTMGKQEDPDVNDEFPPPHFQHGGTAGGTAAGLDRTDEPMDAHGDEIVKMPKGSGSAEDDWVSSMTAQEVWDIVQGRGQGGDGYTVLRNRIYGTVIELYHDSDDGFFRFLPGAAMPRDRTEKGEPMWRVKCQDKGGQTLTISTGGVYKNHLHLWGDFWPRVCFMAHMLVRLIIEIKDRSKVRYPYDKSTAAGLWTISPQGAVMKVSWSLDAHRSIPHKARGLLFLTPDGFIFFGERSIVHVCRGEEPRRMPRYALQTPFELTAAGQKYFEHELESRLDWYLNDDEAEQLTICCKEGGGKELVRLKRRPESIRPVRRFNSHIDAYEQTPINISHL</sequence>
<name>L1JSS0_GUITC</name>
<dbReference type="KEGG" id="gtt:GUITHDRAFT_103054"/>
<feature type="compositionally biased region" description="Acidic residues" evidence="2">
    <location>
        <begin position="937"/>
        <end position="951"/>
    </location>
</feature>
<feature type="region of interest" description="Disordered" evidence="2">
    <location>
        <begin position="930"/>
        <end position="951"/>
    </location>
</feature>
<dbReference type="EMBL" id="JH992976">
    <property type="protein sequence ID" value="EKX51133.1"/>
    <property type="molecule type" value="Genomic_DNA"/>
</dbReference>
<gene>
    <name evidence="4" type="ORF">GUITHDRAFT_103054</name>
</gene>
<accession>L1JSS0</accession>
<keyword evidence="3" id="KW-0732">Signal</keyword>
<dbReference type="EnsemblProtists" id="EKX51133">
    <property type="protein sequence ID" value="EKX51133"/>
    <property type="gene ID" value="GUITHDRAFT_103054"/>
</dbReference>
<evidence type="ECO:0000313" key="5">
    <source>
        <dbReference type="EnsemblProtists" id="EKX51133"/>
    </source>
</evidence>
<evidence type="ECO:0000313" key="4">
    <source>
        <dbReference type="EMBL" id="EKX51133.1"/>
    </source>
</evidence>
<keyword evidence="6" id="KW-1185">Reference proteome</keyword>
<feature type="chain" id="PRO_5008771729" evidence="3">
    <location>
        <begin position="18"/>
        <end position="1291"/>
    </location>
</feature>
<dbReference type="HOGENOM" id="CLU_262254_0_0_1"/>
<keyword evidence="1" id="KW-0175">Coiled coil</keyword>